<evidence type="ECO:0000313" key="2">
    <source>
        <dbReference type="Proteomes" id="UP000596742"/>
    </source>
</evidence>
<gene>
    <name evidence="1" type="ORF">MGAL_10B084089</name>
</gene>
<dbReference type="EMBL" id="UYJE01009312">
    <property type="protein sequence ID" value="VDI72256.1"/>
    <property type="molecule type" value="Genomic_DNA"/>
</dbReference>
<dbReference type="Proteomes" id="UP000596742">
    <property type="component" value="Unassembled WGS sequence"/>
</dbReference>
<accession>A0A8B6H1T2</accession>
<sequence length="57" mass="6810">MDKTKNTLKHVHISLLKVQTGSELRHAWIPFNYQVNNQRGSSERMLQVWRVTVQIYE</sequence>
<organism evidence="1 2">
    <name type="scientific">Mytilus galloprovincialis</name>
    <name type="common">Mediterranean mussel</name>
    <dbReference type="NCBI Taxonomy" id="29158"/>
    <lineage>
        <taxon>Eukaryota</taxon>
        <taxon>Metazoa</taxon>
        <taxon>Spiralia</taxon>
        <taxon>Lophotrochozoa</taxon>
        <taxon>Mollusca</taxon>
        <taxon>Bivalvia</taxon>
        <taxon>Autobranchia</taxon>
        <taxon>Pteriomorphia</taxon>
        <taxon>Mytilida</taxon>
        <taxon>Mytiloidea</taxon>
        <taxon>Mytilidae</taxon>
        <taxon>Mytilinae</taxon>
        <taxon>Mytilus</taxon>
    </lineage>
</organism>
<evidence type="ECO:0000313" key="1">
    <source>
        <dbReference type="EMBL" id="VDI72256.1"/>
    </source>
</evidence>
<comment type="caution">
    <text evidence="1">The sequence shown here is derived from an EMBL/GenBank/DDBJ whole genome shotgun (WGS) entry which is preliminary data.</text>
</comment>
<keyword evidence="2" id="KW-1185">Reference proteome</keyword>
<protein>
    <submittedName>
        <fullName evidence="1">Uncharacterized protein</fullName>
    </submittedName>
</protein>
<name>A0A8B6H1T2_MYTGA</name>
<proteinExistence type="predicted"/>
<dbReference type="AlphaFoldDB" id="A0A8B6H1T2"/>
<reference evidence="1" key="1">
    <citation type="submission" date="2018-11" db="EMBL/GenBank/DDBJ databases">
        <authorList>
            <person name="Alioto T."/>
            <person name="Alioto T."/>
        </authorList>
    </citation>
    <scope>NUCLEOTIDE SEQUENCE</scope>
</reference>